<organism evidence="1 2">
    <name type="scientific">Zizania palustris</name>
    <name type="common">Northern wild rice</name>
    <dbReference type="NCBI Taxonomy" id="103762"/>
    <lineage>
        <taxon>Eukaryota</taxon>
        <taxon>Viridiplantae</taxon>
        <taxon>Streptophyta</taxon>
        <taxon>Embryophyta</taxon>
        <taxon>Tracheophyta</taxon>
        <taxon>Spermatophyta</taxon>
        <taxon>Magnoliopsida</taxon>
        <taxon>Liliopsida</taxon>
        <taxon>Poales</taxon>
        <taxon>Poaceae</taxon>
        <taxon>BOP clade</taxon>
        <taxon>Oryzoideae</taxon>
        <taxon>Oryzeae</taxon>
        <taxon>Zizaniinae</taxon>
        <taxon>Zizania</taxon>
    </lineage>
</organism>
<name>A0A8J5TJQ7_ZIZPA</name>
<comment type="caution">
    <text evidence="1">The sequence shown here is derived from an EMBL/GenBank/DDBJ whole genome shotgun (WGS) entry which is preliminary data.</text>
</comment>
<reference evidence="1" key="2">
    <citation type="submission" date="2021-02" db="EMBL/GenBank/DDBJ databases">
        <authorList>
            <person name="Kimball J.A."/>
            <person name="Haas M.W."/>
            <person name="Macchietto M."/>
            <person name="Kono T."/>
            <person name="Duquette J."/>
            <person name="Shao M."/>
        </authorList>
    </citation>
    <scope>NUCLEOTIDE SEQUENCE</scope>
    <source>
        <tissue evidence="1">Fresh leaf tissue</tissue>
    </source>
</reference>
<dbReference type="OrthoDB" id="10252740at2759"/>
<evidence type="ECO:0000313" key="2">
    <source>
        <dbReference type="Proteomes" id="UP000729402"/>
    </source>
</evidence>
<proteinExistence type="predicted"/>
<evidence type="ECO:0000313" key="1">
    <source>
        <dbReference type="EMBL" id="KAG8080616.1"/>
    </source>
</evidence>
<sequence>MEVCRIVPNQRYQKKLSESQLSNLIQLTRQSPSDREMSIHQTVEQNEYNSSKLLQAPELVYRNFRKFRPVCGQWNMKNKAGGRNTEFAVRLESLPVVSNKPTIIFGAGVTHPGALDDSSPSIASVVASDWPLVTKYNSVVRAQGHRVELIRV</sequence>
<dbReference type="Proteomes" id="UP000729402">
    <property type="component" value="Unassembled WGS sequence"/>
</dbReference>
<dbReference type="PANTHER" id="PTHR22891">
    <property type="entry name" value="EUKARYOTIC TRANSLATION INITIATION FACTOR 2C"/>
    <property type="match status" value="1"/>
</dbReference>
<gene>
    <name evidence="1" type="ORF">GUJ93_ZPchr0007g5817</name>
</gene>
<protein>
    <submittedName>
        <fullName evidence="1">Uncharacterized protein</fullName>
    </submittedName>
</protein>
<reference evidence="1" key="1">
    <citation type="journal article" date="2021" name="bioRxiv">
        <title>Whole Genome Assembly and Annotation of Northern Wild Rice, Zizania palustris L., Supports a Whole Genome Duplication in the Zizania Genus.</title>
        <authorList>
            <person name="Haas M."/>
            <person name="Kono T."/>
            <person name="Macchietto M."/>
            <person name="Millas R."/>
            <person name="McGilp L."/>
            <person name="Shao M."/>
            <person name="Duquette J."/>
            <person name="Hirsch C.N."/>
            <person name="Kimball J."/>
        </authorList>
    </citation>
    <scope>NUCLEOTIDE SEQUENCE</scope>
    <source>
        <tissue evidence="1">Fresh leaf tissue</tissue>
    </source>
</reference>
<dbReference type="EMBL" id="JAAALK010000282">
    <property type="protein sequence ID" value="KAG8080616.1"/>
    <property type="molecule type" value="Genomic_DNA"/>
</dbReference>
<accession>A0A8J5TJQ7</accession>
<dbReference type="AlphaFoldDB" id="A0A8J5TJQ7"/>
<keyword evidence="2" id="KW-1185">Reference proteome</keyword>